<dbReference type="InterPro" id="IPR001283">
    <property type="entry name" value="CRISP-related"/>
</dbReference>
<dbReference type="InterPro" id="IPR014044">
    <property type="entry name" value="CAP_dom"/>
</dbReference>
<dbReference type="PROSITE" id="PS01009">
    <property type="entry name" value="CRISP_1"/>
    <property type="match status" value="1"/>
</dbReference>
<dbReference type="PANTHER" id="PTHR10334">
    <property type="entry name" value="CYSTEINE-RICH SECRETORY PROTEIN-RELATED"/>
    <property type="match status" value="1"/>
</dbReference>
<feature type="domain" description="SCP" evidence="2">
    <location>
        <begin position="446"/>
        <end position="594"/>
    </location>
</feature>
<gene>
    <name evidence="3" type="ORF">ACHAWU_001799</name>
</gene>
<evidence type="ECO:0000313" key="3">
    <source>
        <dbReference type="EMBL" id="KAL3756596.1"/>
    </source>
</evidence>
<keyword evidence="1" id="KW-0732">Signal</keyword>
<keyword evidence="4" id="KW-1185">Reference proteome</keyword>
<proteinExistence type="predicted"/>
<accession>A0ABD3M1J0</accession>
<protein>
    <recommendedName>
        <fullName evidence="2">SCP domain-containing protein</fullName>
    </recommendedName>
</protein>
<organism evidence="3 4">
    <name type="scientific">Discostella pseudostelligera</name>
    <dbReference type="NCBI Taxonomy" id="259834"/>
    <lineage>
        <taxon>Eukaryota</taxon>
        <taxon>Sar</taxon>
        <taxon>Stramenopiles</taxon>
        <taxon>Ochrophyta</taxon>
        <taxon>Bacillariophyta</taxon>
        <taxon>Coscinodiscophyceae</taxon>
        <taxon>Thalassiosirophycidae</taxon>
        <taxon>Stephanodiscales</taxon>
        <taxon>Stephanodiscaceae</taxon>
        <taxon>Discostella</taxon>
    </lineage>
</organism>
<dbReference type="SUPFAM" id="SSF55797">
    <property type="entry name" value="PR-1-like"/>
    <property type="match status" value="2"/>
</dbReference>
<feature type="chain" id="PRO_5044740848" description="SCP domain-containing protein" evidence="1">
    <location>
        <begin position="21"/>
        <end position="1129"/>
    </location>
</feature>
<dbReference type="InterPro" id="IPR035940">
    <property type="entry name" value="CAP_sf"/>
</dbReference>
<evidence type="ECO:0000313" key="4">
    <source>
        <dbReference type="Proteomes" id="UP001530293"/>
    </source>
</evidence>
<evidence type="ECO:0000259" key="2">
    <source>
        <dbReference type="SMART" id="SM00198"/>
    </source>
</evidence>
<feature type="domain" description="SCP" evidence="2">
    <location>
        <begin position="967"/>
        <end position="1104"/>
    </location>
</feature>
<dbReference type="EMBL" id="JALLBG020000302">
    <property type="protein sequence ID" value="KAL3756596.1"/>
    <property type="molecule type" value="Genomic_DNA"/>
</dbReference>
<dbReference type="AlphaFoldDB" id="A0ABD3M1J0"/>
<feature type="signal peptide" evidence="1">
    <location>
        <begin position="1"/>
        <end position="20"/>
    </location>
</feature>
<dbReference type="Proteomes" id="UP001530293">
    <property type="component" value="Unassembled WGS sequence"/>
</dbReference>
<dbReference type="Gene3D" id="3.40.33.10">
    <property type="entry name" value="CAP"/>
    <property type="match status" value="2"/>
</dbReference>
<reference evidence="3 4" key="1">
    <citation type="submission" date="2024-10" db="EMBL/GenBank/DDBJ databases">
        <title>Updated reference genomes for cyclostephanoid diatoms.</title>
        <authorList>
            <person name="Roberts W.R."/>
            <person name="Alverson A.J."/>
        </authorList>
    </citation>
    <scope>NUCLEOTIDE SEQUENCE [LARGE SCALE GENOMIC DNA]</scope>
    <source>
        <strain evidence="3 4">AJA232-27</strain>
    </source>
</reference>
<dbReference type="InterPro" id="IPR018244">
    <property type="entry name" value="Allrgn_V5/Tpx1_CS"/>
</dbReference>
<dbReference type="Pfam" id="PF00188">
    <property type="entry name" value="CAP"/>
    <property type="match status" value="2"/>
</dbReference>
<evidence type="ECO:0000256" key="1">
    <source>
        <dbReference type="SAM" id="SignalP"/>
    </source>
</evidence>
<comment type="caution">
    <text evidence="3">The sequence shown here is derived from an EMBL/GenBank/DDBJ whole genome shotgun (WGS) entry which is preliminary data.</text>
</comment>
<sequence length="1129" mass="124799">MKRQSILFSLIFLGNGYSDASLGAPILPDHEDTVSPQALNFVALELEREPIDLESSSSEDAWSPDVGAPISSSNDFELEYGFEREPIDHESLLKRSLPPSTIGKEFERSREFNVADEEDELLDVAVPTFDEPERNVKVVARRLRRLNEPAVEKRPKESYRDPTIPVFRPITDESGELDLMPYAELAYQASQASIADDNGRTLQGSCNYGQMYAKVEIITDNSGFETSWKIRKADGELVIAGPPEGTAYDDNSLYVGGICLDADSYTFTVYDKFGDGMCGSTSGQGLYRFYLDGVEQFTSPSSCGDWSQRAHSFTVTSDSATYTDPSPTTMSSFQADSRSGCYNVRIDFKVDKFGKETTVLFHQNGNMALASRNEVAAYQTKSMSACVSAGTYTLKLIDTDGICCQHGKGYYKLYVDGTSVVSGGYFIGTKSYTVKVGYDWRSTMDARDQEWLEAHNDRRRIYNGGEGFVPLRWSRSLAYDAKSYAEVLKSQCDLTIESHAKHVDSGENLASNLGTGSWGKLRTADQVMTRWVDKEVNLAYPNNAHYLQVVWRATKYVGCGESVQYQSDGQICRVQVCRYERPGSCGVRNGNWRAEAWKDDTLCGNPCPNEGCYAETHDHITSSTDMNDNAFFNESFASTIAFRACSKFELSTSSSLPLPPPPTSSFFSSFAKLFTESKSAIPAVYDNDVALDNDCENDSTAAKYSSSALGSTQHTAAAHDDGRSLQNNCGSGETFVKVEVLTDNSGFETRWKIHKLSGALAIAGPPEGTSYDDNMNYTGGICLGAGSYTFTVFDKFGDGMCGPNSGQGLYRLYLNGVEKFSSPSSCIDWAQRAHSFTIDSNSELDSSPSLPSDFQPESRSGCHNVRIEFKVDKYGKETTVLFQKNGVAALASREEVAAYQTKTMQACVPAGTYTFKLLDDDGICCRNGNGYYKLSVDGTPVINGGYFIGSKSYTIKVGYDWRSTMDARDQEWLEAHNNRRRIYNGGEGYVPLRWSRSLAYDAKRHAEVISDCNLSPGSHDQNTDSGENLAANGGNLQSADQVMTRWAEDEMDLPFYENGHFVQVVWRATKYVGCGESVKYLSDGRVCRIQVCRYERPGNCGVRNGNWRAEAWKDDTLCGNPCPNEGCYA</sequence>
<dbReference type="SMART" id="SM00198">
    <property type="entry name" value="SCP"/>
    <property type="match status" value="2"/>
</dbReference>
<name>A0ABD3M1J0_9STRA</name>